<keyword evidence="2" id="KW-0732">Signal</keyword>
<dbReference type="AlphaFoldDB" id="A0A8H7SIK6"/>
<dbReference type="Proteomes" id="UP000613177">
    <property type="component" value="Unassembled WGS sequence"/>
</dbReference>
<comment type="caution">
    <text evidence="3">The sequence shown here is derived from an EMBL/GenBank/DDBJ whole genome shotgun (WGS) entry which is preliminary data.</text>
</comment>
<accession>A0A8H7SIK6</accession>
<feature type="region of interest" description="Disordered" evidence="1">
    <location>
        <begin position="148"/>
        <end position="207"/>
    </location>
</feature>
<proteinExistence type="predicted"/>
<name>A0A8H7SIK6_9FUNG</name>
<organism evidence="3 4">
    <name type="scientific">Thamnidium elegans</name>
    <dbReference type="NCBI Taxonomy" id="101142"/>
    <lineage>
        <taxon>Eukaryota</taxon>
        <taxon>Fungi</taxon>
        <taxon>Fungi incertae sedis</taxon>
        <taxon>Mucoromycota</taxon>
        <taxon>Mucoromycotina</taxon>
        <taxon>Mucoromycetes</taxon>
        <taxon>Mucorales</taxon>
        <taxon>Mucorineae</taxon>
        <taxon>Mucoraceae</taxon>
        <taxon>Thamnidium</taxon>
    </lineage>
</organism>
<evidence type="ECO:0000313" key="4">
    <source>
        <dbReference type="Proteomes" id="UP000613177"/>
    </source>
</evidence>
<feature type="compositionally biased region" description="Low complexity" evidence="1">
    <location>
        <begin position="161"/>
        <end position="200"/>
    </location>
</feature>
<dbReference type="EMBL" id="JAEPRE010000232">
    <property type="protein sequence ID" value="KAG2229952.1"/>
    <property type="molecule type" value="Genomic_DNA"/>
</dbReference>
<evidence type="ECO:0000256" key="1">
    <source>
        <dbReference type="SAM" id="MobiDB-lite"/>
    </source>
</evidence>
<feature type="chain" id="PRO_5034661542" evidence="2">
    <location>
        <begin position="21"/>
        <end position="239"/>
    </location>
</feature>
<sequence length="239" mass="25536">MKTTIILTLASIACLQTVSAAYWTVRYRTAPLQNGKYSSEYEYWGTDLTAVNQDFGRTELACSFTASHENKALLFNKVPKSYFGCGEPDKVPRFSPMISAMGSDTELYALAVQNGMDVPCVLIEYGTGYKTYICSELMPVVNTPSVDKSTPANTHTESSVSATIPASTTTSTTKTTTIKTTTNATKKTTTKTSQPTATNAPCKSGYRGKRNGKGPNGACCSHSDDCLDTCVSGICGVSP</sequence>
<keyword evidence="4" id="KW-1185">Reference proteome</keyword>
<evidence type="ECO:0000313" key="3">
    <source>
        <dbReference type="EMBL" id="KAG2229952.1"/>
    </source>
</evidence>
<evidence type="ECO:0000256" key="2">
    <source>
        <dbReference type="SAM" id="SignalP"/>
    </source>
</evidence>
<feature type="compositionally biased region" description="Polar residues" evidence="1">
    <location>
        <begin position="148"/>
        <end position="160"/>
    </location>
</feature>
<protein>
    <submittedName>
        <fullName evidence="3">Uncharacterized protein</fullName>
    </submittedName>
</protein>
<reference evidence="3" key="1">
    <citation type="submission" date="2021-01" db="EMBL/GenBank/DDBJ databases">
        <title>Metabolic potential, ecology and presence of endohyphal bacteria is reflected in genomic diversity of Mucoromycotina.</title>
        <authorList>
            <person name="Muszewska A."/>
            <person name="Okrasinska A."/>
            <person name="Steczkiewicz K."/>
            <person name="Drgas O."/>
            <person name="Orlowska M."/>
            <person name="Perlinska-Lenart U."/>
            <person name="Aleksandrzak-Piekarczyk T."/>
            <person name="Szatraj K."/>
            <person name="Zielenkiewicz U."/>
            <person name="Pilsyk S."/>
            <person name="Malc E."/>
            <person name="Mieczkowski P."/>
            <person name="Kruszewska J.S."/>
            <person name="Biernat P."/>
            <person name="Pawlowska J."/>
        </authorList>
    </citation>
    <scope>NUCLEOTIDE SEQUENCE</scope>
    <source>
        <strain evidence="3">WA0000018081</strain>
    </source>
</reference>
<feature type="signal peptide" evidence="2">
    <location>
        <begin position="1"/>
        <end position="20"/>
    </location>
</feature>
<gene>
    <name evidence="3" type="ORF">INT48_003497</name>
</gene>